<dbReference type="SMART" id="SM00530">
    <property type="entry name" value="HTH_XRE"/>
    <property type="match status" value="1"/>
</dbReference>
<dbReference type="GO" id="GO:0003677">
    <property type="term" value="F:DNA binding"/>
    <property type="evidence" value="ECO:0007669"/>
    <property type="project" value="UniProtKB-KW"/>
</dbReference>
<reference evidence="3 4" key="1">
    <citation type="submission" date="2018-01" db="EMBL/GenBank/DDBJ databases">
        <title>Whole genome analyses suggest that Burkholderia sensu lato contains two further novel genera in the rhizoxinica-symbiotica group Mycetohabitans gen. nov., and Trinickia gen. nov.: implications for the evolution of diazotrophy and nodulation in the Burkholderiaceae.</title>
        <authorList>
            <person name="Estrada-de los Santos P."/>
            <person name="Palmer M."/>
            <person name="Chavez-Ramirez B."/>
            <person name="Beukes C."/>
            <person name="Steenkamp E.T."/>
            <person name="Hirsch A.M."/>
            <person name="Manyaka P."/>
            <person name="Maluk M."/>
            <person name="Lafos M."/>
            <person name="Crook M."/>
            <person name="Gross E."/>
            <person name="Simon M.F."/>
            <person name="Bueno dos Reis Junior F."/>
            <person name="Poole P.S."/>
            <person name="Venter S.N."/>
            <person name="James E.K."/>
        </authorList>
    </citation>
    <scope>NUCLEOTIDE SEQUENCE [LARGE SCALE GENOMIC DNA]</scope>
    <source>
        <strain evidence="3 4">JPY 581</strain>
    </source>
</reference>
<keyword evidence="1" id="KW-0238">DNA-binding</keyword>
<evidence type="ECO:0000313" key="3">
    <source>
        <dbReference type="EMBL" id="PMS32165.1"/>
    </source>
</evidence>
<dbReference type="OrthoDB" id="6307340at2"/>
<dbReference type="Proteomes" id="UP000235777">
    <property type="component" value="Unassembled WGS sequence"/>
</dbReference>
<gene>
    <name evidence="3" type="ORF">C0Z20_27130</name>
</gene>
<organism evidence="3 4">
    <name type="scientific">Trinickia symbiotica</name>
    <dbReference type="NCBI Taxonomy" id="863227"/>
    <lineage>
        <taxon>Bacteria</taxon>
        <taxon>Pseudomonadati</taxon>
        <taxon>Pseudomonadota</taxon>
        <taxon>Betaproteobacteria</taxon>
        <taxon>Burkholderiales</taxon>
        <taxon>Burkholderiaceae</taxon>
        <taxon>Trinickia</taxon>
    </lineage>
</organism>
<dbReference type="Pfam" id="PF01381">
    <property type="entry name" value="HTH_3"/>
    <property type="match status" value="1"/>
</dbReference>
<dbReference type="EMBL" id="PNYC01000023">
    <property type="protein sequence ID" value="PMS32165.1"/>
    <property type="molecule type" value="Genomic_DNA"/>
</dbReference>
<proteinExistence type="predicted"/>
<comment type="caution">
    <text evidence="3">The sequence shown here is derived from an EMBL/GenBank/DDBJ whole genome shotgun (WGS) entry which is preliminary data.</text>
</comment>
<dbReference type="InterPro" id="IPR001387">
    <property type="entry name" value="Cro/C1-type_HTH"/>
</dbReference>
<dbReference type="Gene3D" id="1.10.260.40">
    <property type="entry name" value="lambda repressor-like DNA-binding domains"/>
    <property type="match status" value="1"/>
</dbReference>
<dbReference type="NCBIfam" id="NF041951">
    <property type="entry name" value="phage_RstR"/>
    <property type="match status" value="1"/>
</dbReference>
<evidence type="ECO:0000259" key="2">
    <source>
        <dbReference type="PROSITE" id="PS50943"/>
    </source>
</evidence>
<dbReference type="InterPro" id="IPR049639">
    <property type="entry name" value="RstR"/>
</dbReference>
<dbReference type="AlphaFoldDB" id="A0A2N7WSA8"/>
<dbReference type="PROSITE" id="PS50943">
    <property type="entry name" value="HTH_CROC1"/>
    <property type="match status" value="1"/>
</dbReference>
<dbReference type="SUPFAM" id="SSF47413">
    <property type="entry name" value="lambda repressor-like DNA-binding domains"/>
    <property type="match status" value="1"/>
</dbReference>
<dbReference type="RefSeq" id="WP_018441763.1">
    <property type="nucleotide sequence ID" value="NZ_KB890179.1"/>
</dbReference>
<dbReference type="STRING" id="863227.GCA_000373005_03185"/>
<sequence>MEFSQRLFRLRKARGLSQQALADLIGVTVVQIYRYEKGASQPPFAAIRRLAIALGVSADALVFDRDERRPDDKLRYHFETISRMPEHEQQIVRELLDALIFKSHAINEQATNSYLRSRR</sequence>
<dbReference type="InterPro" id="IPR010982">
    <property type="entry name" value="Lambda_DNA-bd_dom_sf"/>
</dbReference>
<name>A0A2N7WSA8_9BURK</name>
<evidence type="ECO:0000256" key="1">
    <source>
        <dbReference type="ARBA" id="ARBA00023125"/>
    </source>
</evidence>
<dbReference type="CDD" id="cd00093">
    <property type="entry name" value="HTH_XRE"/>
    <property type="match status" value="1"/>
</dbReference>
<feature type="domain" description="HTH cro/C1-type" evidence="2">
    <location>
        <begin position="9"/>
        <end position="61"/>
    </location>
</feature>
<keyword evidence="4" id="KW-1185">Reference proteome</keyword>
<protein>
    <submittedName>
        <fullName evidence="3">XRE family transcriptional regulator</fullName>
    </submittedName>
</protein>
<dbReference type="PANTHER" id="PTHR46558:SF11">
    <property type="entry name" value="HTH-TYPE TRANSCRIPTIONAL REGULATOR XRE"/>
    <property type="match status" value="1"/>
</dbReference>
<accession>A0A2N7WSA8</accession>
<dbReference type="PANTHER" id="PTHR46558">
    <property type="entry name" value="TRACRIPTIONAL REGULATORY PROTEIN-RELATED-RELATED"/>
    <property type="match status" value="1"/>
</dbReference>
<evidence type="ECO:0000313" key="4">
    <source>
        <dbReference type="Proteomes" id="UP000235777"/>
    </source>
</evidence>